<sequence>MRFQARILRIFRLFLFALCVGSAAPSVAQDRTPYRLSVSDVVEVQIVEFNAEETVNRTWTALSREYVIDTDGNISIALLGFIPAAGRTLPELTDDVARALQDRIGLIEAPGLSVSIVRHGPVFVLGDVAAPGAYALTPGAPAVQALSLAGGLLGTTDARYTLTRDHISSASTIASARDERARLIAREARLAAESQDAEAMAPVGALDHPDGPEAEAAILADERRAFELAQSQFREEMAAFDRLEELLNAEVAAIERKIATQRERIASVDAAAERLNRLDERGLVRSDQMLAIQATQASLENGLIDLEQALFETRTRIAEVERDRRQTLAERERRAIVALSEVRQRLPVLEVAIEEARDKRRLAGRELGQLTGPEREVTVTYRLMRRNADGELIEREADATTEMMPSDVLTVTVETD</sequence>
<dbReference type="Pfam" id="PF25994">
    <property type="entry name" value="HH_AprE"/>
    <property type="match status" value="1"/>
</dbReference>
<feature type="coiled-coil region" evidence="2">
    <location>
        <begin position="303"/>
        <end position="359"/>
    </location>
</feature>
<reference evidence="6 7" key="1">
    <citation type="submission" date="2024-06" db="EMBL/GenBank/DDBJ databases">
        <title>Genome of Rhodovulum iodosum, a marine photoferrotroph.</title>
        <authorList>
            <person name="Bianchini G."/>
            <person name="Nikeleit V."/>
            <person name="Kappler A."/>
            <person name="Bryce C."/>
            <person name="Sanchez-Baracaldo P."/>
        </authorList>
    </citation>
    <scope>NUCLEOTIDE SEQUENCE [LARGE SCALE GENOMIC DNA]</scope>
    <source>
        <strain evidence="6 7">UT/N1</strain>
    </source>
</reference>
<accession>A0ABV3XNG0</accession>
<evidence type="ECO:0000259" key="5">
    <source>
        <dbReference type="Pfam" id="PF25994"/>
    </source>
</evidence>
<name>A0ABV3XNG0_9RHOB</name>
<evidence type="ECO:0000313" key="7">
    <source>
        <dbReference type="Proteomes" id="UP001560019"/>
    </source>
</evidence>
<dbReference type="Pfam" id="PF02563">
    <property type="entry name" value="Poly_export"/>
    <property type="match status" value="1"/>
</dbReference>
<evidence type="ECO:0000259" key="4">
    <source>
        <dbReference type="Pfam" id="PF02563"/>
    </source>
</evidence>
<proteinExistence type="predicted"/>
<dbReference type="PANTHER" id="PTHR33619">
    <property type="entry name" value="POLYSACCHARIDE EXPORT PROTEIN GFCE-RELATED"/>
    <property type="match status" value="1"/>
</dbReference>
<dbReference type="Gene3D" id="3.30.1950.10">
    <property type="entry name" value="wza like domain"/>
    <property type="match status" value="1"/>
</dbReference>
<evidence type="ECO:0000256" key="3">
    <source>
        <dbReference type="SAM" id="SignalP"/>
    </source>
</evidence>
<dbReference type="InterPro" id="IPR049712">
    <property type="entry name" value="Poly_export"/>
</dbReference>
<keyword evidence="2" id="KW-0175">Coiled coil</keyword>
<feature type="signal peptide" evidence="3">
    <location>
        <begin position="1"/>
        <end position="28"/>
    </location>
</feature>
<dbReference type="InterPro" id="IPR003715">
    <property type="entry name" value="Poly_export_N"/>
</dbReference>
<feature type="domain" description="Polysaccharide export protein N-terminal" evidence="4">
    <location>
        <begin position="29"/>
        <end position="116"/>
    </location>
</feature>
<gene>
    <name evidence="6" type="ORF">Ga0609869_000208</name>
</gene>
<organism evidence="6 7">
    <name type="scientific">Rhodovulum iodosum</name>
    <dbReference type="NCBI Taxonomy" id="68291"/>
    <lineage>
        <taxon>Bacteria</taxon>
        <taxon>Pseudomonadati</taxon>
        <taxon>Pseudomonadota</taxon>
        <taxon>Alphaproteobacteria</taxon>
        <taxon>Rhodobacterales</taxon>
        <taxon>Paracoccaceae</taxon>
        <taxon>Rhodovulum</taxon>
    </lineage>
</organism>
<dbReference type="EMBL" id="JBEHHI010000001">
    <property type="protein sequence ID" value="MEX5726855.1"/>
    <property type="molecule type" value="Genomic_DNA"/>
</dbReference>
<keyword evidence="7" id="KW-1185">Reference proteome</keyword>
<dbReference type="Proteomes" id="UP001560019">
    <property type="component" value="Unassembled WGS sequence"/>
</dbReference>
<evidence type="ECO:0000256" key="2">
    <source>
        <dbReference type="SAM" id="Coils"/>
    </source>
</evidence>
<keyword evidence="1 3" id="KW-0732">Signal</keyword>
<protein>
    <submittedName>
        <fullName evidence="6">Exopolysaccharide production protein ExoF</fullName>
    </submittedName>
</protein>
<feature type="chain" id="PRO_5045415048" evidence="3">
    <location>
        <begin position="29"/>
        <end position="416"/>
    </location>
</feature>
<feature type="domain" description="AprE-like long alpha-helical hairpin" evidence="5">
    <location>
        <begin position="171"/>
        <end position="359"/>
    </location>
</feature>
<evidence type="ECO:0000256" key="1">
    <source>
        <dbReference type="ARBA" id="ARBA00022729"/>
    </source>
</evidence>
<dbReference type="PANTHER" id="PTHR33619:SF3">
    <property type="entry name" value="POLYSACCHARIDE EXPORT PROTEIN GFCE-RELATED"/>
    <property type="match status" value="1"/>
</dbReference>
<evidence type="ECO:0000313" key="6">
    <source>
        <dbReference type="EMBL" id="MEX5726855.1"/>
    </source>
</evidence>
<dbReference type="InterPro" id="IPR058781">
    <property type="entry name" value="HH_AprE-like"/>
</dbReference>
<comment type="caution">
    <text evidence="6">The sequence shown here is derived from an EMBL/GenBank/DDBJ whole genome shotgun (WGS) entry which is preliminary data.</text>
</comment>